<evidence type="ECO:0000313" key="2">
    <source>
        <dbReference type="Proteomes" id="UP001162992"/>
    </source>
</evidence>
<dbReference type="EMBL" id="CM055101">
    <property type="protein sequence ID" value="KAJ7540749.1"/>
    <property type="molecule type" value="Genomic_DNA"/>
</dbReference>
<sequence>MPADDTRGLMSDKYDGMASKAAAHSTLNPKAPYCVSTNRRLLCTVVERVRDCWIRRKGQYVDGEELTAADVDHLEAMVDFINQEEPDVTVDESLEDFISCSGRSSTTACLLIDHHYILYLQRAIHLSLWLICIGQRSIGMHTDRETASRGLRMGRRRRGGNDGARNKGIR</sequence>
<dbReference type="Proteomes" id="UP001162992">
    <property type="component" value="Chromosome 10"/>
</dbReference>
<evidence type="ECO:0000313" key="1">
    <source>
        <dbReference type="EMBL" id="KAJ7540749.1"/>
    </source>
</evidence>
<comment type="caution">
    <text evidence="1">The sequence shown here is derived from an EMBL/GenBank/DDBJ whole genome shotgun (WGS) entry which is preliminary data.</text>
</comment>
<proteinExistence type="predicted"/>
<protein>
    <submittedName>
        <fullName evidence="1">Uncharacterized protein</fullName>
    </submittedName>
</protein>
<organism evidence="1 2">
    <name type="scientific">Diphasiastrum complanatum</name>
    <name type="common">Issler's clubmoss</name>
    <name type="synonym">Lycopodium complanatum</name>
    <dbReference type="NCBI Taxonomy" id="34168"/>
    <lineage>
        <taxon>Eukaryota</taxon>
        <taxon>Viridiplantae</taxon>
        <taxon>Streptophyta</taxon>
        <taxon>Embryophyta</taxon>
        <taxon>Tracheophyta</taxon>
        <taxon>Lycopodiopsida</taxon>
        <taxon>Lycopodiales</taxon>
        <taxon>Lycopodiaceae</taxon>
        <taxon>Lycopodioideae</taxon>
        <taxon>Diphasiastrum</taxon>
    </lineage>
</organism>
<keyword evidence="2" id="KW-1185">Reference proteome</keyword>
<gene>
    <name evidence="1" type="ORF">O6H91_10G029100</name>
</gene>
<reference evidence="2" key="1">
    <citation type="journal article" date="2024" name="Proc. Natl. Acad. Sci. U.S.A.">
        <title>Extraordinary preservation of gene collinearity over three hundred million years revealed in homosporous lycophytes.</title>
        <authorList>
            <person name="Li C."/>
            <person name="Wickell D."/>
            <person name="Kuo L.Y."/>
            <person name="Chen X."/>
            <person name="Nie B."/>
            <person name="Liao X."/>
            <person name="Peng D."/>
            <person name="Ji J."/>
            <person name="Jenkins J."/>
            <person name="Williams M."/>
            <person name="Shu S."/>
            <person name="Plott C."/>
            <person name="Barry K."/>
            <person name="Rajasekar S."/>
            <person name="Grimwood J."/>
            <person name="Han X."/>
            <person name="Sun S."/>
            <person name="Hou Z."/>
            <person name="He W."/>
            <person name="Dai G."/>
            <person name="Sun C."/>
            <person name="Schmutz J."/>
            <person name="Leebens-Mack J.H."/>
            <person name="Li F.W."/>
            <person name="Wang L."/>
        </authorList>
    </citation>
    <scope>NUCLEOTIDE SEQUENCE [LARGE SCALE GENOMIC DNA]</scope>
    <source>
        <strain evidence="2">cv. PW_Plant_1</strain>
    </source>
</reference>
<accession>A0ACC2CFF2</accession>
<name>A0ACC2CFF2_DIPCM</name>